<dbReference type="Gene3D" id="1.10.8.10">
    <property type="entry name" value="DNA helicase RuvA subunit, C-terminal domain"/>
    <property type="match status" value="1"/>
</dbReference>
<evidence type="ECO:0000256" key="1">
    <source>
        <dbReference type="ARBA" id="ARBA00004141"/>
    </source>
</evidence>
<keyword evidence="8" id="KW-1185">Reference proteome</keyword>
<keyword evidence="4 5" id="KW-0472">Membrane</keyword>
<name>A0AAV6JP70_9ERIC</name>
<protein>
    <recommendedName>
        <fullName evidence="6">UBA domain-containing protein</fullName>
    </recommendedName>
</protein>
<feature type="transmembrane region" description="Helical" evidence="5">
    <location>
        <begin position="210"/>
        <end position="228"/>
    </location>
</feature>
<reference evidence="7" key="1">
    <citation type="submission" date="2020-08" db="EMBL/GenBank/DDBJ databases">
        <title>Plant Genome Project.</title>
        <authorList>
            <person name="Zhang R.-G."/>
        </authorList>
    </citation>
    <scope>NUCLEOTIDE SEQUENCE</scope>
    <source>
        <strain evidence="7">WSP0</strain>
        <tissue evidence="7">Leaf</tissue>
    </source>
</reference>
<evidence type="ECO:0000256" key="3">
    <source>
        <dbReference type="ARBA" id="ARBA00022989"/>
    </source>
</evidence>
<dbReference type="Pfam" id="PF00627">
    <property type="entry name" value="UBA"/>
    <property type="match status" value="1"/>
</dbReference>
<evidence type="ECO:0000256" key="5">
    <source>
        <dbReference type="SAM" id="Phobius"/>
    </source>
</evidence>
<dbReference type="SMART" id="SM00165">
    <property type="entry name" value="UBA"/>
    <property type="match status" value="1"/>
</dbReference>
<sequence length="381" mass="42277">MNGGGPSGFNNAPVARTLVIACGLFTVIFGIQGRSNKLGLSYQVFSPSGFFAVCPLLNVVSFHVSAFQFFLLQDIFKNLQIWKLVVSNFAFSSTPELLFGLYLLYYFRVFERQIGSNKYSVFVMFSIIVSLLFEVLALGFLKDSTLNVLTSGPYGVIFSSFVPFYLDIPVSTRFRVFGLRFTDKSFIYLAGLQVSKILIWYMGEFIMHKIFFASVRIITLVCILQLLLSSWKRSILPGICGILAGALYRLNVLHIRRLKFPDFIASFFSRLSWPSMGSTVTAAPSRNVPRNIPSYAARQVEAIEEKEVIVVNLKQWGIPSACSSQASYPAAPPASTAEPAEDSIATLVSMGFDRSSARQALIHARNDLNAATNILLEAQSH</sequence>
<keyword evidence="2 5" id="KW-0812">Transmembrane</keyword>
<keyword evidence="3 5" id="KW-1133">Transmembrane helix</keyword>
<dbReference type="AlphaFoldDB" id="A0AAV6JP70"/>
<feature type="transmembrane region" description="Helical" evidence="5">
    <location>
        <begin position="234"/>
        <end position="250"/>
    </location>
</feature>
<evidence type="ECO:0000256" key="4">
    <source>
        <dbReference type="ARBA" id="ARBA00023136"/>
    </source>
</evidence>
<feature type="transmembrane region" description="Helical" evidence="5">
    <location>
        <begin position="12"/>
        <end position="30"/>
    </location>
</feature>
<dbReference type="EMBL" id="JACTNZ010000007">
    <property type="protein sequence ID" value="KAG5541379.1"/>
    <property type="molecule type" value="Genomic_DNA"/>
</dbReference>
<organism evidence="7 8">
    <name type="scientific">Rhododendron griersonianum</name>
    <dbReference type="NCBI Taxonomy" id="479676"/>
    <lineage>
        <taxon>Eukaryota</taxon>
        <taxon>Viridiplantae</taxon>
        <taxon>Streptophyta</taxon>
        <taxon>Embryophyta</taxon>
        <taxon>Tracheophyta</taxon>
        <taxon>Spermatophyta</taxon>
        <taxon>Magnoliopsida</taxon>
        <taxon>eudicotyledons</taxon>
        <taxon>Gunneridae</taxon>
        <taxon>Pentapetalae</taxon>
        <taxon>asterids</taxon>
        <taxon>Ericales</taxon>
        <taxon>Ericaceae</taxon>
        <taxon>Ericoideae</taxon>
        <taxon>Rhodoreae</taxon>
        <taxon>Rhododendron</taxon>
    </lineage>
</organism>
<dbReference type="InterPro" id="IPR035952">
    <property type="entry name" value="Rhomboid-like_sf"/>
</dbReference>
<evidence type="ECO:0000313" key="8">
    <source>
        <dbReference type="Proteomes" id="UP000823749"/>
    </source>
</evidence>
<feature type="domain" description="UBA" evidence="6">
    <location>
        <begin position="338"/>
        <end position="378"/>
    </location>
</feature>
<feature type="transmembrane region" description="Helical" evidence="5">
    <location>
        <begin position="119"/>
        <end position="141"/>
    </location>
</feature>
<feature type="transmembrane region" description="Helical" evidence="5">
    <location>
        <begin position="186"/>
        <end position="203"/>
    </location>
</feature>
<feature type="transmembrane region" description="Helical" evidence="5">
    <location>
        <begin position="50"/>
        <end position="72"/>
    </location>
</feature>
<dbReference type="Proteomes" id="UP000823749">
    <property type="component" value="Chromosome 7"/>
</dbReference>
<dbReference type="PANTHER" id="PTHR43066:SF21">
    <property type="entry name" value="UBIQUITIN-ASSOCIATED DOMAIN-CONTAINING PROTEIN 2"/>
    <property type="match status" value="1"/>
</dbReference>
<dbReference type="InterPro" id="IPR015940">
    <property type="entry name" value="UBA"/>
</dbReference>
<dbReference type="PANTHER" id="PTHR43066">
    <property type="entry name" value="RHOMBOID-RELATED PROTEIN"/>
    <property type="match status" value="1"/>
</dbReference>
<proteinExistence type="predicted"/>
<feature type="transmembrane region" description="Helical" evidence="5">
    <location>
        <begin position="84"/>
        <end position="107"/>
    </location>
</feature>
<dbReference type="GO" id="GO:0004252">
    <property type="term" value="F:serine-type endopeptidase activity"/>
    <property type="evidence" value="ECO:0007669"/>
    <property type="project" value="TreeGrafter"/>
</dbReference>
<comment type="caution">
    <text evidence="7">The sequence shown here is derived from an EMBL/GenBank/DDBJ whole genome shotgun (WGS) entry which is preliminary data.</text>
</comment>
<evidence type="ECO:0000313" key="7">
    <source>
        <dbReference type="EMBL" id="KAG5541379.1"/>
    </source>
</evidence>
<dbReference type="InterPro" id="IPR009060">
    <property type="entry name" value="UBA-like_sf"/>
</dbReference>
<comment type="subcellular location">
    <subcellularLocation>
        <location evidence="1">Membrane</location>
        <topology evidence="1">Multi-pass membrane protein</topology>
    </subcellularLocation>
</comment>
<dbReference type="SUPFAM" id="SSF144091">
    <property type="entry name" value="Rhomboid-like"/>
    <property type="match status" value="1"/>
</dbReference>
<evidence type="ECO:0000256" key="2">
    <source>
        <dbReference type="ARBA" id="ARBA00022692"/>
    </source>
</evidence>
<dbReference type="SUPFAM" id="SSF46934">
    <property type="entry name" value="UBA-like"/>
    <property type="match status" value="1"/>
</dbReference>
<accession>A0AAV6JP70</accession>
<dbReference type="GO" id="GO:0016020">
    <property type="term" value="C:membrane"/>
    <property type="evidence" value="ECO:0007669"/>
    <property type="project" value="UniProtKB-SubCell"/>
</dbReference>
<dbReference type="PROSITE" id="PS50030">
    <property type="entry name" value="UBA"/>
    <property type="match status" value="1"/>
</dbReference>
<feature type="transmembrane region" description="Helical" evidence="5">
    <location>
        <begin position="148"/>
        <end position="166"/>
    </location>
</feature>
<gene>
    <name evidence="7" type="ORF">RHGRI_021272</name>
</gene>
<evidence type="ECO:0000259" key="6">
    <source>
        <dbReference type="PROSITE" id="PS50030"/>
    </source>
</evidence>